<proteinExistence type="predicted"/>
<name>A0AC35UCY3_9BILA</name>
<evidence type="ECO:0000313" key="1">
    <source>
        <dbReference type="Proteomes" id="UP000095286"/>
    </source>
</evidence>
<protein>
    <submittedName>
        <fullName evidence="2">Fmp27_GFWDK domain-containing protein</fullName>
    </submittedName>
</protein>
<organism evidence="1 2">
    <name type="scientific">Rhabditophanes sp. KR3021</name>
    <dbReference type="NCBI Taxonomy" id="114890"/>
    <lineage>
        <taxon>Eukaryota</taxon>
        <taxon>Metazoa</taxon>
        <taxon>Ecdysozoa</taxon>
        <taxon>Nematoda</taxon>
        <taxon>Chromadorea</taxon>
        <taxon>Rhabditida</taxon>
        <taxon>Tylenchina</taxon>
        <taxon>Panagrolaimomorpha</taxon>
        <taxon>Strongyloidoidea</taxon>
        <taxon>Alloionematidae</taxon>
        <taxon>Rhabditophanes</taxon>
    </lineage>
</organism>
<accession>A0AC35UCY3</accession>
<dbReference type="WBParaSite" id="RSKR_0001021800.1">
    <property type="protein sequence ID" value="RSKR_0001021800.1"/>
    <property type="gene ID" value="RSKR_0001021800"/>
</dbReference>
<dbReference type="Proteomes" id="UP000095286">
    <property type="component" value="Unplaced"/>
</dbReference>
<evidence type="ECO:0000313" key="2">
    <source>
        <dbReference type="WBParaSite" id="RSKR_0001021800.1"/>
    </source>
</evidence>
<reference evidence="2" key="1">
    <citation type="submission" date="2016-11" db="UniProtKB">
        <authorList>
            <consortium name="WormBaseParasite"/>
        </authorList>
    </citation>
    <scope>IDENTIFICATION</scope>
    <source>
        <strain evidence="2">KR3021</strain>
    </source>
</reference>
<sequence>METTTEFILANSSSKPEPIVPTNAALKSCLIILLFVVTFLASMGAFMLRKAATAGNNQRAKTIFSLVSVFGAGVFLAVCLLDLLPDSIEAIEKAHKLLKWDNEFPIAELCVAIGFVMILFLEQMILHSREMGWLGTGTDLFAHSHGENVPILEDPNEDGQDHHFDPDAHSTVRAILLVFALSLHAVFEGLSLGMLIDVNVLFQVFGALFIHKTLIGFSLGIRLVQSKLKTVTIILCCIVFAGMVLIGGFFGLGIINILNHGSRATASMVSGTLQAVACGTFLYITCFEILPHELNQKGHRPLKMLCLTLGFIVVGTFIAIFPEKRGGLQIDISSKLVQQKAMLRNSTSGNSSLIESSVGALVSLDFCTDNKGIKNVGLSLSDPSIAISEAIFGYGRSHFVGKQYLDTFGMLNKKENAKESLMPFIKVNLDNLKIDYNTSKHKSLQLVLAKVASEINWDHRKLSIDFKGFCLNEHHGISYFKCGSFCIVSSNRVHPESEDQQIVDSTILSPLLVLDQNDLVWWINYAKQLEIRDMLTPTADKSGPAFSEHLMAEENKKKVVKPKPFNIYFNLELSAMHLLLRNSAKEGVDLMFGIDLVTFNGDGKLNNFELGIDSLWCHRNTSLNKNTEQFYNIKIDFLKHSWGTTFALGAGLFHFKQMETQNLLQIQLDDLQIEWEESVVEELATFAKSLIAPFQSQRKCPPSNDTNPKPLKIQLSQKKLSVFFNAKQSAFLVLNVHSLRFDFAKDTQRKFDFKLEEVNVGFGQINEKEDVSTVWFNKKQTIVERCGKCDKLNVVYINSNNRSLIIKVDSSFHITWSPLAYVVFYEILTLTRKLHKKMGSNKNNSVSKALVINVMTLEEVEFTFKLPRERTMIWRVPSIHFQWMSDEFSVVAPNLVIQIDTEDIFKFEQPSIQKILMEEEMSEIRKGMAELETRANKTWVWSADALSAVFPYDFNFATAWEEVINSIKWMKKVHKHIPKPFTADSPLPSDVKICINKFTFQINDDPFEVKLQENYELQVDEVYEMERRRRLMCDKIRIIAKQYVGEAKDGMIEALNNGLKLKNSQLYIDRNKNMGPSRTQLFVWTITDWHIRAFADSALHGKENVIKLMQQFNPESGVGQLDQMNFSTMWAREVEMDFVEMKMNFRDYPLEYMFMKDAHFLGKLVGAEHLAGGRSIRNTFIDLPEPWGHYQLDRNMCPIKYYYDLSAEVDQYSMTYGPCWEPCLSMISLCFNNVNQPSRDPSPNLSFWDKMRLLLHGSFSMMCKKFVTRMLASSDPRNTTELIEIVWNNYAFDWTTGQFRIQTDVDAFVRTPSKYDDLNVLHLPGFKLEVQLKFACNANPFDHHGVTPCAPNKLPDYSTNHEHDSYRAFRSSHVNVIVHFEVKTNHNSPKRGVPQILLYANTFRWFDFMKNTLTTVNRPIKRGTLFNKGKKVNRKFQLSRHFKDVHISVTLPKFMISYWMSSNSSHGFRMTSDSLYLTADLQLHHLKIKENENMIKRQKVAWKLNHMSALLIKAQIHLFGDNAKPKNDTDLNDSDESFFLGMSRITYIRESIQKNTPIPPRRSSVKENYNASMAAVHRLTVHDVRASWTTQNRDTCFIIAEGVHKAHVLRKVLSTDALKNWMFNSKMESPKDGSSKHDKYFPANEKKASRGTSIGSQKNQESDEMLSKLVEEAQTNFVAWHENTVDPPSNSLHGVTLCTKEDVILHNWQIDLLNCQAVLKGHETDGFVLLTAARAAITENIHSPVWRDMQLLGKTSWTAVLSGMQYFAPLLIGKDKNSLNKNQFSWLKKDVIEEKISSDPNAHDKVNNYSSTGEAVGGVVSEGGTFTNSNGLQLQRVASRCSCQMFFVFFTDSISMEDLGINVIVPPLPPPHELSSKVFLGNRKENVDCFTLKHNMLEVSTNSEQYQMILDIINNLVLYVDPHKKQAEGKRRRLWFEYSQMDIEAVRTSVTEQQERLREIIARNRIEERRLFFLNKECDETEESTCLINQMKQDIDHSKIEQSDLIDKLALTISCFREKEVELESKATKNKIKSLLFDQDSAIMIAKRFEVCFESCVWKLTETDGQISLSEMQIRNFLYTRTEKTNNSGEHLLEIGAVKVLNLIPNSKYKETLTKIPRPGNGPESERVPSIRVICRDLPPVGGISIKEHFEVNVCPMQTQITNSFYRQMMLYFFPGRNLDSTDQQNLDLNEDNSQSSQPGSSVAPPNSGNRNSLSFANKFKGTIHGSFRRQSNDNGKLDVLKDDIDKMKSRAENNNMFVYIKIPEVPFVVSYKGTKEKNMIDLERYHFIFPLCEYHNRNWTWLDLAMAIKYRCRKVLAQQFMKQKFFRHKIIGNPAMMALPSDLNEEEKKRIVLGSNTMNDKDKGKKKR</sequence>